<reference evidence="1 2" key="1">
    <citation type="journal article" date="2019" name="Emerg. Microbes Infect.">
        <title>Comprehensive subspecies identification of 175 nontuberculous mycobacteria species based on 7547 genomic profiles.</title>
        <authorList>
            <person name="Matsumoto Y."/>
            <person name="Kinjo T."/>
            <person name="Motooka D."/>
            <person name="Nabeya D."/>
            <person name="Jung N."/>
            <person name="Uechi K."/>
            <person name="Horii T."/>
            <person name="Iida T."/>
            <person name="Fujita J."/>
            <person name="Nakamura S."/>
        </authorList>
    </citation>
    <scope>NUCLEOTIDE SEQUENCE [LARGE SCALE GENOMIC DNA]</scope>
    <source>
        <strain evidence="1 2">JCM 18565</strain>
    </source>
</reference>
<name>A0ABQ1CA67_9MYCO</name>
<sequence length="93" mass="10580">MGGKNGAREELERRWAFGRRTAFKHGIAAGWVRSLHPDRLLGCAESRWATKYFFKRTAQGGSRPAIPRVRERPGTGRNVAFVDSFTARYLLLM</sequence>
<organism evidence="1 2">
    <name type="scientific">Mycobacterium paragordonae</name>
    <dbReference type="NCBI Taxonomy" id="1389713"/>
    <lineage>
        <taxon>Bacteria</taxon>
        <taxon>Bacillati</taxon>
        <taxon>Actinomycetota</taxon>
        <taxon>Actinomycetes</taxon>
        <taxon>Mycobacteriales</taxon>
        <taxon>Mycobacteriaceae</taxon>
        <taxon>Mycobacterium</taxon>
    </lineage>
</organism>
<gene>
    <name evidence="1" type="ORF">MPRG_45750</name>
</gene>
<proteinExistence type="predicted"/>
<protein>
    <recommendedName>
        <fullName evidence="3">Transposase</fullName>
    </recommendedName>
</protein>
<evidence type="ECO:0008006" key="3">
    <source>
        <dbReference type="Google" id="ProtNLM"/>
    </source>
</evidence>
<keyword evidence="2" id="KW-1185">Reference proteome</keyword>
<evidence type="ECO:0000313" key="1">
    <source>
        <dbReference type="EMBL" id="GFG81299.1"/>
    </source>
</evidence>
<comment type="caution">
    <text evidence="1">The sequence shown here is derived from an EMBL/GenBank/DDBJ whole genome shotgun (WGS) entry which is preliminary data.</text>
</comment>
<accession>A0ABQ1CA67</accession>
<evidence type="ECO:0000313" key="2">
    <source>
        <dbReference type="Proteomes" id="UP000465240"/>
    </source>
</evidence>
<dbReference type="Proteomes" id="UP000465240">
    <property type="component" value="Unassembled WGS sequence"/>
</dbReference>
<dbReference type="EMBL" id="BLKX01000001">
    <property type="protein sequence ID" value="GFG81299.1"/>
    <property type="molecule type" value="Genomic_DNA"/>
</dbReference>